<gene>
    <name evidence="9" type="ORF">TH63_11280</name>
</gene>
<dbReference type="PANTHER" id="PTHR30472">
    <property type="entry name" value="FERRIC ENTEROBACTIN TRANSPORT SYSTEM PERMEASE PROTEIN"/>
    <property type="match status" value="1"/>
</dbReference>
<comment type="similarity">
    <text evidence="2">Belongs to the binding-protein-dependent transport system permease family. FecCD subfamily.</text>
</comment>
<dbReference type="GO" id="GO:0033214">
    <property type="term" value="P:siderophore-iron import into cell"/>
    <property type="evidence" value="ECO:0007669"/>
    <property type="project" value="TreeGrafter"/>
</dbReference>
<reference evidence="9 10" key="1">
    <citation type="submission" date="2015-01" db="EMBL/GenBank/DDBJ databases">
        <title>Rufibacter sp./DG31D/ whole genome sequencing.</title>
        <authorList>
            <person name="Kim M.K."/>
            <person name="Srinivasan S."/>
            <person name="Lee J.-J."/>
        </authorList>
    </citation>
    <scope>NUCLEOTIDE SEQUENCE [LARGE SCALE GENOMIC DNA]</scope>
    <source>
        <strain evidence="9 10">DG31D</strain>
    </source>
</reference>
<feature type="transmembrane region" description="Helical" evidence="8">
    <location>
        <begin position="239"/>
        <end position="260"/>
    </location>
</feature>
<evidence type="ECO:0000313" key="9">
    <source>
        <dbReference type="EMBL" id="AKQ46083.1"/>
    </source>
</evidence>
<feature type="transmembrane region" description="Helical" evidence="8">
    <location>
        <begin position="60"/>
        <end position="77"/>
    </location>
</feature>
<evidence type="ECO:0000256" key="7">
    <source>
        <dbReference type="ARBA" id="ARBA00023136"/>
    </source>
</evidence>
<protein>
    <submittedName>
        <fullName evidence="9">Iron (III) ABC transporter permease</fullName>
    </submittedName>
</protein>
<keyword evidence="7 8" id="KW-0472">Membrane</keyword>
<dbReference type="EMBL" id="CP010777">
    <property type="protein sequence ID" value="AKQ46083.1"/>
    <property type="molecule type" value="Genomic_DNA"/>
</dbReference>
<feature type="transmembrane region" description="Helical" evidence="8">
    <location>
        <begin position="307"/>
        <end position="327"/>
    </location>
</feature>
<feature type="transmembrane region" description="Helical" evidence="8">
    <location>
        <begin position="149"/>
        <end position="170"/>
    </location>
</feature>
<dbReference type="OrthoDB" id="9811721at2"/>
<keyword evidence="4" id="KW-1003">Cell membrane</keyword>
<keyword evidence="6 8" id="KW-1133">Transmembrane helix</keyword>
<dbReference type="Proteomes" id="UP000036458">
    <property type="component" value="Chromosome"/>
</dbReference>
<organism evidence="9 10">
    <name type="scientific">Rufibacter radiotolerans</name>
    <dbReference type="NCBI Taxonomy" id="1379910"/>
    <lineage>
        <taxon>Bacteria</taxon>
        <taxon>Pseudomonadati</taxon>
        <taxon>Bacteroidota</taxon>
        <taxon>Cytophagia</taxon>
        <taxon>Cytophagales</taxon>
        <taxon>Hymenobacteraceae</taxon>
        <taxon>Rufibacter</taxon>
    </lineage>
</organism>
<evidence type="ECO:0000256" key="8">
    <source>
        <dbReference type="SAM" id="Phobius"/>
    </source>
</evidence>
<evidence type="ECO:0000256" key="6">
    <source>
        <dbReference type="ARBA" id="ARBA00022989"/>
    </source>
</evidence>
<dbReference type="RefSeq" id="WP_048921027.1">
    <property type="nucleotide sequence ID" value="NZ_CP010777.1"/>
</dbReference>
<evidence type="ECO:0000313" key="10">
    <source>
        <dbReference type="Proteomes" id="UP000036458"/>
    </source>
</evidence>
<name>A0A0H4VL83_9BACT</name>
<proteinExistence type="inferred from homology"/>
<dbReference type="AlphaFoldDB" id="A0A0H4VL83"/>
<dbReference type="Pfam" id="PF01032">
    <property type="entry name" value="FecCD"/>
    <property type="match status" value="1"/>
</dbReference>
<dbReference type="PATRIC" id="fig|1379910.4.peg.2441"/>
<dbReference type="SUPFAM" id="SSF81345">
    <property type="entry name" value="ABC transporter involved in vitamin B12 uptake, BtuC"/>
    <property type="match status" value="1"/>
</dbReference>
<dbReference type="KEGG" id="ruf:TH63_11280"/>
<keyword evidence="10" id="KW-1185">Reference proteome</keyword>
<dbReference type="PANTHER" id="PTHR30472:SF25">
    <property type="entry name" value="ABC TRANSPORTER PERMEASE PROTEIN MJ0876-RELATED"/>
    <property type="match status" value="1"/>
</dbReference>
<dbReference type="FunFam" id="1.10.3470.10:FF:000001">
    <property type="entry name" value="Vitamin B12 ABC transporter permease BtuC"/>
    <property type="match status" value="1"/>
</dbReference>
<dbReference type="GO" id="GO:0022857">
    <property type="term" value="F:transmembrane transporter activity"/>
    <property type="evidence" value="ECO:0007669"/>
    <property type="project" value="InterPro"/>
</dbReference>
<dbReference type="InterPro" id="IPR037294">
    <property type="entry name" value="ABC_BtuC-like"/>
</dbReference>
<dbReference type="GO" id="GO:0005886">
    <property type="term" value="C:plasma membrane"/>
    <property type="evidence" value="ECO:0007669"/>
    <property type="project" value="UniProtKB-SubCell"/>
</dbReference>
<evidence type="ECO:0000256" key="3">
    <source>
        <dbReference type="ARBA" id="ARBA00022448"/>
    </source>
</evidence>
<evidence type="ECO:0000256" key="1">
    <source>
        <dbReference type="ARBA" id="ARBA00004651"/>
    </source>
</evidence>
<keyword evidence="5 8" id="KW-0812">Transmembrane</keyword>
<evidence type="ECO:0000256" key="4">
    <source>
        <dbReference type="ARBA" id="ARBA00022475"/>
    </source>
</evidence>
<feature type="transmembrane region" description="Helical" evidence="8">
    <location>
        <begin position="114"/>
        <end position="137"/>
    </location>
</feature>
<evidence type="ECO:0000256" key="5">
    <source>
        <dbReference type="ARBA" id="ARBA00022692"/>
    </source>
</evidence>
<dbReference type="Gene3D" id="1.10.3470.10">
    <property type="entry name" value="ABC transporter involved in vitamin B12 uptake, BtuC"/>
    <property type="match status" value="1"/>
</dbReference>
<feature type="transmembrane region" description="Helical" evidence="8">
    <location>
        <begin position="89"/>
        <end position="108"/>
    </location>
</feature>
<evidence type="ECO:0000256" key="2">
    <source>
        <dbReference type="ARBA" id="ARBA00007935"/>
    </source>
</evidence>
<keyword evidence="3" id="KW-0813">Transport</keyword>
<sequence length="335" mass="36133">MRRAVVVVGLLLLLLAVGFFLGLRVGSIDTSFQTIVNAFLNYDAQDTAHYSIVHLRLPRLLLAFLTGASLAFAGYLMQALVNNALADPYLLGTASGASLGASLSFFFFADLTFLGLYLPPFFALAGSFLVTLVVVVLGSRRGQLIPSQMLLVGIALSSLLTALVSLIMFLSDSESQLKSVVFWSMGGFEKADWSNLGYPATALVLALVLFFFLQRHLNVLLLGADRAETLGVDVRAIRWVMLVTVSVVTGFAVAFSGPVGFVGLMVPHITRALLGTTNRFNLLACALAGGVFLVGCDLISRLLYPPVGLPVGIITSFFGVPFFVYLLRRKNYRFS</sequence>
<dbReference type="STRING" id="1379910.TH63_11280"/>
<accession>A0A0H4VL83</accession>
<dbReference type="InterPro" id="IPR000522">
    <property type="entry name" value="ABC_transptr_permease_BtuC"/>
</dbReference>
<feature type="transmembrane region" description="Helical" evidence="8">
    <location>
        <begin position="196"/>
        <end position="213"/>
    </location>
</feature>
<comment type="subcellular location">
    <subcellularLocation>
        <location evidence="1">Cell membrane</location>
        <topology evidence="1">Multi-pass membrane protein</topology>
    </subcellularLocation>
</comment>
<dbReference type="CDD" id="cd06550">
    <property type="entry name" value="TM_ABC_iron-siderophores_like"/>
    <property type="match status" value="1"/>
</dbReference>